<dbReference type="InterPro" id="IPR045229">
    <property type="entry name" value="TPP_enz"/>
</dbReference>
<dbReference type="InterPro" id="IPR039368">
    <property type="entry name" value="AHAS_TPP"/>
</dbReference>
<evidence type="ECO:0000256" key="10">
    <source>
        <dbReference type="ARBA" id="ARBA00023304"/>
    </source>
</evidence>
<dbReference type="InterPro" id="IPR012001">
    <property type="entry name" value="Thiamin_PyroP_enz_TPP-bd_dom"/>
</dbReference>
<evidence type="ECO:0000256" key="4">
    <source>
        <dbReference type="ARBA" id="ARBA00013145"/>
    </source>
</evidence>
<evidence type="ECO:0000313" key="15">
    <source>
        <dbReference type="EMBL" id="MEY6431214.1"/>
    </source>
</evidence>
<evidence type="ECO:0000256" key="6">
    <source>
        <dbReference type="ARBA" id="ARBA00022679"/>
    </source>
</evidence>
<evidence type="ECO:0000256" key="7">
    <source>
        <dbReference type="ARBA" id="ARBA00022723"/>
    </source>
</evidence>
<evidence type="ECO:0000256" key="9">
    <source>
        <dbReference type="ARBA" id="ARBA00023052"/>
    </source>
</evidence>
<evidence type="ECO:0000259" key="14">
    <source>
        <dbReference type="Pfam" id="PF02776"/>
    </source>
</evidence>
<keyword evidence="10 11" id="KW-0100">Branched-chain amino acid biosynthesis</keyword>
<evidence type="ECO:0000256" key="5">
    <source>
        <dbReference type="ARBA" id="ARBA00022605"/>
    </source>
</evidence>
<dbReference type="GO" id="GO:0003984">
    <property type="term" value="F:acetolactate synthase activity"/>
    <property type="evidence" value="ECO:0007669"/>
    <property type="project" value="UniProtKB-EC"/>
</dbReference>
<comment type="pathway">
    <text evidence="2 11">Amino-acid biosynthesis; L-valine biosynthesis; L-valine from pyruvate: step 1/4.</text>
</comment>
<evidence type="ECO:0000313" key="16">
    <source>
        <dbReference type="Proteomes" id="UP001564408"/>
    </source>
</evidence>
<sequence length="577" mass="62415">MTNTPRTGAALFFDVLNDLGVEYLFGHTGGAVIPLHVELNKRMRRKQKVPRFILCRQEGGAGHAAEGYARASGRVGVALATSGPGATNLATPIADAHKDSVPTVFITGQVPSFAIGSDAFQEVDTVGMTRPISKHNFLVKDVADLEWVLREAFALAGSGRPGPVVVDICKDAQLASVGRQNPPRQRHREPIPFDAARADAILAALATAERPVIKAGGGIIHAGAAAALCRFVEQFDTPVTTTFNGLGAVPFALRHNLGMPGMHGSIPANYALRDADLVLSLGGRFDDRVAVKGFATGKRIAHVDIDPSEIDKTVRTDLALVATLDAFFEHAHASARRAQHPDWMAQIAEWRTQMPMPYPSSDYIKPQAVIEILSELTDGTATLVTGVGQHQMWAAQYYRFARPRQWISSGGLGTMGFGLPAAIGAWFANPEQPVVLIDGDGSFQMNIQELATVVANRIPLKMFVLNNSFLGMVRQWEDMMDGGHHYETCLARNDECEPDCIDIDQTCRRQLPNLMGLSQVYPRLTTMRVKDPAGLADTLRQAMATAGPVLVDVWIDKAENVLPMVPPGHGLAQMIES</sequence>
<dbReference type="Gene3D" id="3.40.50.1220">
    <property type="entry name" value="TPP-binding domain"/>
    <property type="match status" value="1"/>
</dbReference>
<organism evidence="15 16">
    <name type="scientific">Thioalkalicoccus limnaeus</name>
    <dbReference type="NCBI Taxonomy" id="120681"/>
    <lineage>
        <taxon>Bacteria</taxon>
        <taxon>Pseudomonadati</taxon>
        <taxon>Pseudomonadota</taxon>
        <taxon>Gammaproteobacteria</taxon>
        <taxon>Chromatiales</taxon>
        <taxon>Chromatiaceae</taxon>
        <taxon>Thioalkalicoccus</taxon>
    </lineage>
</organism>
<keyword evidence="5 11" id="KW-0028">Amino-acid biosynthesis</keyword>
<dbReference type="InterPro" id="IPR012000">
    <property type="entry name" value="Thiamin_PyroP_enz_cen_dom"/>
</dbReference>
<evidence type="ECO:0000256" key="1">
    <source>
        <dbReference type="ARBA" id="ARBA00004974"/>
    </source>
</evidence>
<keyword evidence="9 11" id="KW-0786">Thiamine pyrophosphate</keyword>
<name>A0ABV4BBQ6_9GAMM</name>
<evidence type="ECO:0000256" key="8">
    <source>
        <dbReference type="ARBA" id="ARBA00022842"/>
    </source>
</evidence>
<keyword evidence="7 11" id="KW-0479">Metal-binding</keyword>
<dbReference type="RefSeq" id="WP_369665599.1">
    <property type="nucleotide sequence ID" value="NZ_JBDKXB010000002.1"/>
</dbReference>
<dbReference type="Pfam" id="PF02775">
    <property type="entry name" value="TPP_enzyme_C"/>
    <property type="match status" value="1"/>
</dbReference>
<feature type="domain" description="Thiamine pyrophosphate enzyme TPP-binding" evidence="13">
    <location>
        <begin position="386"/>
        <end position="553"/>
    </location>
</feature>
<dbReference type="PROSITE" id="PS00187">
    <property type="entry name" value="TPP_ENZYMES"/>
    <property type="match status" value="1"/>
</dbReference>
<comment type="caution">
    <text evidence="15">The sequence shown here is derived from an EMBL/GenBank/DDBJ whole genome shotgun (WGS) entry which is preliminary data.</text>
</comment>
<comment type="cofactor">
    <cofactor evidence="11">
        <name>Mg(2+)</name>
        <dbReference type="ChEBI" id="CHEBI:18420"/>
    </cofactor>
    <text evidence="11">Binds 1 Mg(2+) ion per subunit.</text>
</comment>
<dbReference type="Pfam" id="PF02776">
    <property type="entry name" value="TPP_enzyme_N"/>
    <property type="match status" value="1"/>
</dbReference>
<evidence type="ECO:0000259" key="13">
    <source>
        <dbReference type="Pfam" id="PF02775"/>
    </source>
</evidence>
<evidence type="ECO:0000256" key="11">
    <source>
        <dbReference type="RuleBase" id="RU003591"/>
    </source>
</evidence>
<keyword evidence="6 11" id="KW-0808">Transferase</keyword>
<evidence type="ECO:0000256" key="2">
    <source>
        <dbReference type="ARBA" id="ARBA00005025"/>
    </source>
</evidence>
<keyword evidence="8 11" id="KW-0460">Magnesium</keyword>
<comment type="catalytic activity">
    <reaction evidence="11">
        <text>2 pyruvate + H(+) = (2S)-2-acetolactate + CO2</text>
        <dbReference type="Rhea" id="RHEA:25249"/>
        <dbReference type="ChEBI" id="CHEBI:15361"/>
        <dbReference type="ChEBI" id="CHEBI:15378"/>
        <dbReference type="ChEBI" id="CHEBI:16526"/>
        <dbReference type="ChEBI" id="CHEBI:58476"/>
        <dbReference type="EC" id="2.2.1.6"/>
    </reaction>
</comment>
<feature type="domain" description="Thiamine pyrophosphate enzyme N-terminal TPP-binding" evidence="14">
    <location>
        <begin position="7"/>
        <end position="128"/>
    </location>
</feature>
<accession>A0ABV4BBQ6</accession>
<proteinExistence type="inferred from homology"/>
<comment type="similarity">
    <text evidence="3 11">Belongs to the TPP enzyme family.</text>
</comment>
<evidence type="ECO:0000259" key="12">
    <source>
        <dbReference type="Pfam" id="PF00205"/>
    </source>
</evidence>
<dbReference type="Proteomes" id="UP001564408">
    <property type="component" value="Unassembled WGS sequence"/>
</dbReference>
<keyword evidence="16" id="KW-1185">Reference proteome</keyword>
<protein>
    <recommendedName>
        <fullName evidence="4 11">Acetolactate synthase</fullName>
        <ecNumber evidence="4 11">2.2.1.6</ecNumber>
    </recommendedName>
</protein>
<dbReference type="CDD" id="cd07035">
    <property type="entry name" value="TPP_PYR_POX_like"/>
    <property type="match status" value="1"/>
</dbReference>
<feature type="domain" description="Thiamine pyrophosphate enzyme central" evidence="12">
    <location>
        <begin position="199"/>
        <end position="328"/>
    </location>
</feature>
<gene>
    <name evidence="15" type="primary">ilvB</name>
    <name evidence="15" type="ORF">ABC977_02195</name>
</gene>
<comment type="pathway">
    <text evidence="1 11">Amino-acid biosynthesis; L-isoleucine biosynthesis; L-isoleucine from 2-oxobutanoate: step 1/4.</text>
</comment>
<dbReference type="EMBL" id="JBDKXB010000002">
    <property type="protein sequence ID" value="MEY6431214.1"/>
    <property type="molecule type" value="Genomic_DNA"/>
</dbReference>
<dbReference type="InterPro" id="IPR029035">
    <property type="entry name" value="DHS-like_NAD/FAD-binding_dom"/>
</dbReference>
<dbReference type="Gene3D" id="3.40.50.970">
    <property type="match status" value="2"/>
</dbReference>
<dbReference type="SUPFAM" id="SSF52518">
    <property type="entry name" value="Thiamin diphosphate-binding fold (THDP-binding)"/>
    <property type="match status" value="2"/>
</dbReference>
<dbReference type="InterPro" id="IPR029061">
    <property type="entry name" value="THDP-binding"/>
</dbReference>
<reference evidence="15 16" key="1">
    <citation type="submission" date="2024-05" db="EMBL/GenBank/DDBJ databases">
        <title>Genome Sequence and Characterization of the New Strain Purple Sulfur Bacterium of Genus Thioalkalicoccus.</title>
        <authorList>
            <person name="Bryantseva I.A."/>
            <person name="Kyndt J.A."/>
            <person name="Imhoff J.F."/>
        </authorList>
    </citation>
    <scope>NUCLEOTIDE SEQUENCE [LARGE SCALE GENOMIC DNA]</scope>
    <source>
        <strain evidence="15 16">Um2</strain>
    </source>
</reference>
<dbReference type="SUPFAM" id="SSF52467">
    <property type="entry name" value="DHS-like NAD/FAD-binding domain"/>
    <property type="match status" value="1"/>
</dbReference>
<dbReference type="InterPro" id="IPR011766">
    <property type="entry name" value="TPP_enzyme_TPP-bd"/>
</dbReference>
<dbReference type="PANTHER" id="PTHR18968:SF13">
    <property type="entry name" value="ACETOLACTATE SYNTHASE CATALYTIC SUBUNIT, MITOCHONDRIAL"/>
    <property type="match status" value="1"/>
</dbReference>
<dbReference type="InterPro" id="IPR012846">
    <property type="entry name" value="Acetolactate_synth_lsu"/>
</dbReference>
<dbReference type="Pfam" id="PF00205">
    <property type="entry name" value="TPP_enzyme_M"/>
    <property type="match status" value="1"/>
</dbReference>
<dbReference type="CDD" id="cd02015">
    <property type="entry name" value="TPP_AHAS"/>
    <property type="match status" value="1"/>
</dbReference>
<dbReference type="NCBIfam" id="TIGR00118">
    <property type="entry name" value="acolac_lg"/>
    <property type="match status" value="1"/>
</dbReference>
<dbReference type="PANTHER" id="PTHR18968">
    <property type="entry name" value="THIAMINE PYROPHOSPHATE ENZYMES"/>
    <property type="match status" value="1"/>
</dbReference>
<dbReference type="EC" id="2.2.1.6" evidence="4 11"/>
<dbReference type="InterPro" id="IPR000399">
    <property type="entry name" value="TPP-bd_CS"/>
</dbReference>
<evidence type="ECO:0000256" key="3">
    <source>
        <dbReference type="ARBA" id="ARBA00007812"/>
    </source>
</evidence>
<comment type="cofactor">
    <cofactor evidence="11">
        <name>thiamine diphosphate</name>
        <dbReference type="ChEBI" id="CHEBI:58937"/>
    </cofactor>
    <text evidence="11">Binds 1 thiamine pyrophosphate per subunit.</text>
</comment>